<reference evidence="4 5" key="1">
    <citation type="submission" date="2019-03" db="EMBL/GenBank/DDBJ databases">
        <title>Diversity of the mouse oral microbiome.</title>
        <authorList>
            <person name="Joseph S."/>
            <person name="Aduse-Opoku J."/>
            <person name="Curtis M."/>
            <person name="Wade W."/>
            <person name="Hashim A."/>
        </authorList>
    </citation>
    <scope>NUCLEOTIDE SEQUENCE [LARGE SCALE GENOMIC DNA]</scope>
    <source>
        <strain evidence="5">irhom_31</strain>
    </source>
</reference>
<dbReference type="RefSeq" id="WP_135011011.1">
    <property type="nucleotide sequence ID" value="NZ_JADGLK010000001.1"/>
</dbReference>
<proteinExistence type="inferred from homology"/>
<evidence type="ECO:0000256" key="3">
    <source>
        <dbReference type="HAMAP-Rule" id="MF_00528"/>
    </source>
</evidence>
<dbReference type="OrthoDB" id="3527985at2"/>
<dbReference type="CDD" id="cd00555">
    <property type="entry name" value="Maf"/>
    <property type="match status" value="1"/>
</dbReference>
<comment type="caution">
    <text evidence="3">Lacks conserved residue(s) required for the propagation of feature annotation.</text>
</comment>
<accession>A0A4Y9F6S7</accession>
<comment type="caution">
    <text evidence="4">The sequence shown here is derived from an EMBL/GenBank/DDBJ whole genome shotgun (WGS) entry which is preliminary data.</text>
</comment>
<sequence length="236" mass="25088">MQNPTETTAEASEQPVRLVLASSSPARKKLLEDAGVRFTVIVSDVDEEAALREAQQAAYEAGLGDITPAQTAQLLAKAKAQAVATLPEAAGALVLGCDSVFELDGLAYGKPGSAEKALERITAMSGRSGQLHTGHWLVDTRATSPHPSGDKYPEASELRTATVHFDTFSEEEAQRYVATGEPLWVAGSFTIDGFGAAFIRGIEGEYHTVVGLSVHALRTMLADFGVSISDIWKNSR</sequence>
<keyword evidence="3" id="KW-0963">Cytoplasm</keyword>
<comment type="catalytic activity">
    <reaction evidence="3">
        <text>a ribonucleoside 5'-triphosphate + H2O = a ribonucleoside 5'-phosphate + diphosphate + H(+)</text>
        <dbReference type="Rhea" id="RHEA:23996"/>
        <dbReference type="ChEBI" id="CHEBI:15377"/>
        <dbReference type="ChEBI" id="CHEBI:15378"/>
        <dbReference type="ChEBI" id="CHEBI:33019"/>
        <dbReference type="ChEBI" id="CHEBI:58043"/>
        <dbReference type="ChEBI" id="CHEBI:61557"/>
        <dbReference type="EC" id="3.6.1.9"/>
    </reaction>
</comment>
<comment type="similarity">
    <text evidence="3">Belongs to the Maf family.</text>
</comment>
<dbReference type="NCBIfam" id="TIGR00172">
    <property type="entry name" value="maf"/>
    <property type="match status" value="1"/>
</dbReference>
<dbReference type="GO" id="GO:0047429">
    <property type="term" value="F:nucleoside triphosphate diphosphatase activity"/>
    <property type="evidence" value="ECO:0007669"/>
    <property type="project" value="UniProtKB-EC"/>
</dbReference>
<dbReference type="InterPro" id="IPR029001">
    <property type="entry name" value="ITPase-like_fam"/>
</dbReference>
<dbReference type="Proteomes" id="UP000297951">
    <property type="component" value="Unassembled WGS sequence"/>
</dbReference>
<name>A0A4Y9F6S7_9MICC</name>
<dbReference type="GO" id="GO:0005737">
    <property type="term" value="C:cytoplasm"/>
    <property type="evidence" value="ECO:0007669"/>
    <property type="project" value="UniProtKB-SubCell"/>
</dbReference>
<dbReference type="HAMAP" id="MF_00528">
    <property type="entry name" value="Maf"/>
    <property type="match status" value="1"/>
</dbReference>
<dbReference type="InterPro" id="IPR003697">
    <property type="entry name" value="Maf-like"/>
</dbReference>
<dbReference type="GO" id="GO:0009117">
    <property type="term" value="P:nucleotide metabolic process"/>
    <property type="evidence" value="ECO:0007669"/>
    <property type="project" value="UniProtKB-KW"/>
</dbReference>
<keyword evidence="2 3" id="KW-0378">Hydrolase</keyword>
<dbReference type="EC" id="3.6.1.9" evidence="3"/>
<keyword evidence="3" id="KW-0546">Nucleotide metabolism</keyword>
<dbReference type="PANTHER" id="PTHR43213:SF5">
    <property type="entry name" value="BIFUNCTIONAL DTTP_UTP PYROPHOSPHATASE_METHYLTRANSFERASE PROTEIN-RELATED"/>
    <property type="match status" value="1"/>
</dbReference>
<dbReference type="Gene3D" id="3.90.950.10">
    <property type="match status" value="1"/>
</dbReference>
<evidence type="ECO:0000313" key="5">
    <source>
        <dbReference type="Proteomes" id="UP000297951"/>
    </source>
</evidence>
<dbReference type="EMBL" id="SPQC01000001">
    <property type="protein sequence ID" value="TFU24393.1"/>
    <property type="molecule type" value="Genomic_DNA"/>
</dbReference>
<dbReference type="AlphaFoldDB" id="A0A4Y9F6S7"/>
<comment type="subcellular location">
    <subcellularLocation>
        <location evidence="3">Cytoplasm</location>
    </subcellularLocation>
</comment>
<evidence type="ECO:0000313" key="4">
    <source>
        <dbReference type="EMBL" id="TFU24393.1"/>
    </source>
</evidence>
<dbReference type="PANTHER" id="PTHR43213">
    <property type="entry name" value="BIFUNCTIONAL DTTP/UTP PYROPHOSPHATASE/METHYLTRANSFERASE PROTEIN-RELATED"/>
    <property type="match status" value="1"/>
</dbReference>
<dbReference type="STRING" id="85336.A7979_07050"/>
<dbReference type="SUPFAM" id="SSF52972">
    <property type="entry name" value="ITPase-like"/>
    <property type="match status" value="1"/>
</dbReference>
<dbReference type="Pfam" id="PF02545">
    <property type="entry name" value="Maf"/>
    <property type="match status" value="1"/>
</dbReference>
<comment type="cofactor">
    <cofactor evidence="1 3">
        <name>a divalent metal cation</name>
        <dbReference type="ChEBI" id="CHEBI:60240"/>
    </cofactor>
</comment>
<dbReference type="PIRSF" id="PIRSF006305">
    <property type="entry name" value="Maf"/>
    <property type="match status" value="1"/>
</dbReference>
<comment type="function">
    <text evidence="3">Nucleoside triphosphate pyrophosphatase. May have a dual role in cell division arrest and in preventing the incorporation of modified nucleotides into cellular nucleic acids.</text>
</comment>
<comment type="catalytic activity">
    <reaction evidence="3">
        <text>a 2'-deoxyribonucleoside 5'-triphosphate + H2O = a 2'-deoxyribonucleoside 5'-phosphate + diphosphate + H(+)</text>
        <dbReference type="Rhea" id="RHEA:44644"/>
        <dbReference type="ChEBI" id="CHEBI:15377"/>
        <dbReference type="ChEBI" id="CHEBI:15378"/>
        <dbReference type="ChEBI" id="CHEBI:33019"/>
        <dbReference type="ChEBI" id="CHEBI:61560"/>
        <dbReference type="ChEBI" id="CHEBI:65317"/>
        <dbReference type="EC" id="3.6.1.9"/>
    </reaction>
</comment>
<gene>
    <name evidence="4" type="ORF">E4U03_00325</name>
</gene>
<evidence type="ECO:0000256" key="1">
    <source>
        <dbReference type="ARBA" id="ARBA00001968"/>
    </source>
</evidence>
<evidence type="ECO:0000256" key="2">
    <source>
        <dbReference type="ARBA" id="ARBA00022801"/>
    </source>
</evidence>
<protein>
    <recommendedName>
        <fullName evidence="3">Nucleoside triphosphate pyrophosphatase</fullName>
        <ecNumber evidence="3">3.6.1.9</ecNumber>
    </recommendedName>
    <alternativeName>
        <fullName evidence="3">Nucleotide pyrophosphatase</fullName>
        <shortName evidence="3">Nucleotide PPase</shortName>
    </alternativeName>
</protein>
<feature type="active site" description="Proton acceptor" evidence="3">
    <location>
        <position position="98"/>
    </location>
</feature>
<organism evidence="4 5">
    <name type="scientific">Rothia nasimurium</name>
    <dbReference type="NCBI Taxonomy" id="85336"/>
    <lineage>
        <taxon>Bacteria</taxon>
        <taxon>Bacillati</taxon>
        <taxon>Actinomycetota</taxon>
        <taxon>Actinomycetes</taxon>
        <taxon>Micrococcales</taxon>
        <taxon>Micrococcaceae</taxon>
        <taxon>Rothia</taxon>
    </lineage>
</organism>